<dbReference type="AlphaFoldDB" id="A0A9P5ZTY8"/>
<dbReference type="SUPFAM" id="SSF81383">
    <property type="entry name" value="F-box domain"/>
    <property type="match status" value="1"/>
</dbReference>
<dbReference type="Pfam" id="PF12937">
    <property type="entry name" value="F-box-like"/>
    <property type="match status" value="1"/>
</dbReference>
<accession>A0A9P5ZTY8</accession>
<sequence length="172" mass="19498">MYSLKHENQESAKHQQLAIDNPVSTLKISTLNMEKTGQLEKQMISYASSRRLPPEIVSLVLEEFDYDTRPLRKCSLICKSWRDLSLSFLFHHLCLSHGKTFLRAFYLLVVDAPHIGQYIREILIGQIISPQNFQLSLLAPATGKERLDALFLVLPGLKALLYGFGIARAEGL</sequence>
<feature type="domain" description="F-box" evidence="1">
    <location>
        <begin position="51"/>
        <end position="96"/>
    </location>
</feature>
<gene>
    <name evidence="2" type="ORF">BDN71DRAFT_1507585</name>
</gene>
<reference evidence="2" key="1">
    <citation type="submission" date="2020-11" db="EMBL/GenBank/DDBJ databases">
        <authorList>
            <consortium name="DOE Joint Genome Institute"/>
            <person name="Ahrendt S."/>
            <person name="Riley R."/>
            <person name="Andreopoulos W."/>
            <person name="Labutti K."/>
            <person name="Pangilinan J."/>
            <person name="Ruiz-Duenas F.J."/>
            <person name="Barrasa J.M."/>
            <person name="Sanchez-Garcia M."/>
            <person name="Camarero S."/>
            <person name="Miyauchi S."/>
            <person name="Serrano A."/>
            <person name="Linde D."/>
            <person name="Babiker R."/>
            <person name="Drula E."/>
            <person name="Ayuso-Fernandez I."/>
            <person name="Pacheco R."/>
            <person name="Padilla G."/>
            <person name="Ferreira P."/>
            <person name="Barriuso J."/>
            <person name="Kellner H."/>
            <person name="Castanera R."/>
            <person name="Alfaro M."/>
            <person name="Ramirez L."/>
            <person name="Pisabarro A.G."/>
            <person name="Kuo A."/>
            <person name="Tritt A."/>
            <person name="Lipzen A."/>
            <person name="He G."/>
            <person name="Yan M."/>
            <person name="Ng V."/>
            <person name="Cullen D."/>
            <person name="Martin F."/>
            <person name="Rosso M.-N."/>
            <person name="Henrissat B."/>
            <person name="Hibbett D."/>
            <person name="Martinez A.T."/>
            <person name="Grigoriev I.V."/>
        </authorList>
    </citation>
    <scope>NUCLEOTIDE SEQUENCE</scope>
    <source>
        <strain evidence="2">ATCC 90797</strain>
    </source>
</reference>
<dbReference type="InterPro" id="IPR036047">
    <property type="entry name" value="F-box-like_dom_sf"/>
</dbReference>
<name>A0A9P5ZTY8_PLEER</name>
<comment type="caution">
    <text evidence="2">The sequence shown here is derived from an EMBL/GenBank/DDBJ whole genome shotgun (WGS) entry which is preliminary data.</text>
</comment>
<evidence type="ECO:0000313" key="2">
    <source>
        <dbReference type="EMBL" id="KAF9494457.1"/>
    </source>
</evidence>
<protein>
    <recommendedName>
        <fullName evidence="1">F-box domain-containing protein</fullName>
    </recommendedName>
</protein>
<dbReference type="EMBL" id="MU154572">
    <property type="protein sequence ID" value="KAF9494457.1"/>
    <property type="molecule type" value="Genomic_DNA"/>
</dbReference>
<dbReference type="Gene3D" id="1.20.1280.50">
    <property type="match status" value="1"/>
</dbReference>
<organism evidence="2 3">
    <name type="scientific">Pleurotus eryngii</name>
    <name type="common">Boletus of the steppes</name>
    <dbReference type="NCBI Taxonomy" id="5323"/>
    <lineage>
        <taxon>Eukaryota</taxon>
        <taxon>Fungi</taxon>
        <taxon>Dikarya</taxon>
        <taxon>Basidiomycota</taxon>
        <taxon>Agaricomycotina</taxon>
        <taxon>Agaricomycetes</taxon>
        <taxon>Agaricomycetidae</taxon>
        <taxon>Agaricales</taxon>
        <taxon>Pleurotineae</taxon>
        <taxon>Pleurotaceae</taxon>
        <taxon>Pleurotus</taxon>
    </lineage>
</organism>
<dbReference type="Proteomes" id="UP000807025">
    <property type="component" value="Unassembled WGS sequence"/>
</dbReference>
<keyword evidence="3" id="KW-1185">Reference proteome</keyword>
<dbReference type="OrthoDB" id="2789810at2759"/>
<dbReference type="InterPro" id="IPR001810">
    <property type="entry name" value="F-box_dom"/>
</dbReference>
<proteinExistence type="predicted"/>
<evidence type="ECO:0000313" key="3">
    <source>
        <dbReference type="Proteomes" id="UP000807025"/>
    </source>
</evidence>
<evidence type="ECO:0000259" key="1">
    <source>
        <dbReference type="Pfam" id="PF12937"/>
    </source>
</evidence>